<dbReference type="AlphaFoldDB" id="W1PAN7"/>
<gene>
    <name evidence="2" type="ORF">AMTR_s00204p00031300</name>
</gene>
<protein>
    <submittedName>
        <fullName evidence="2">Uncharacterized protein</fullName>
    </submittedName>
</protein>
<dbReference type="HOGENOM" id="CLU_1490979_0_0_1"/>
<dbReference type="Gramene" id="ERN04085">
    <property type="protein sequence ID" value="ERN04085"/>
    <property type="gene ID" value="AMTR_s00204p00031300"/>
</dbReference>
<organism evidence="2 3">
    <name type="scientific">Amborella trichopoda</name>
    <dbReference type="NCBI Taxonomy" id="13333"/>
    <lineage>
        <taxon>Eukaryota</taxon>
        <taxon>Viridiplantae</taxon>
        <taxon>Streptophyta</taxon>
        <taxon>Embryophyta</taxon>
        <taxon>Tracheophyta</taxon>
        <taxon>Spermatophyta</taxon>
        <taxon>Magnoliopsida</taxon>
        <taxon>Amborellales</taxon>
        <taxon>Amborellaceae</taxon>
        <taxon>Amborella</taxon>
    </lineage>
</organism>
<accession>W1PAN7</accession>
<evidence type="ECO:0000313" key="2">
    <source>
        <dbReference type="EMBL" id="ERN04085.1"/>
    </source>
</evidence>
<dbReference type="Proteomes" id="UP000017836">
    <property type="component" value="Unassembled WGS sequence"/>
</dbReference>
<evidence type="ECO:0000256" key="1">
    <source>
        <dbReference type="SAM" id="SignalP"/>
    </source>
</evidence>
<keyword evidence="1" id="KW-0732">Signal</keyword>
<evidence type="ECO:0000313" key="3">
    <source>
        <dbReference type="Proteomes" id="UP000017836"/>
    </source>
</evidence>
<feature type="signal peptide" evidence="1">
    <location>
        <begin position="1"/>
        <end position="18"/>
    </location>
</feature>
<name>W1PAN7_AMBTC</name>
<sequence>MPKTGLAFLRATFPLSYRILLLVVDTQDTISLAEGHFPHVVDDCFLLGSEISISGLLNFLEELSVTSLSFYLSVSLGLYLLHPTFARWFGRLLLDPPFWRSQGGAPTPACGLPVEEMILWFVFELMRSWLRDLRGTHFFLLVDNEFPKLFDGVRSSIFSDCCVWGVLVDLRVSYPTFPLCD</sequence>
<keyword evidence="3" id="KW-1185">Reference proteome</keyword>
<feature type="chain" id="PRO_5004807265" evidence="1">
    <location>
        <begin position="19"/>
        <end position="181"/>
    </location>
</feature>
<dbReference type="EMBL" id="KI394301">
    <property type="protein sequence ID" value="ERN04085.1"/>
    <property type="molecule type" value="Genomic_DNA"/>
</dbReference>
<proteinExistence type="predicted"/>
<reference evidence="3" key="1">
    <citation type="journal article" date="2013" name="Science">
        <title>The Amborella genome and the evolution of flowering plants.</title>
        <authorList>
            <consortium name="Amborella Genome Project"/>
        </authorList>
    </citation>
    <scope>NUCLEOTIDE SEQUENCE [LARGE SCALE GENOMIC DNA]</scope>
</reference>